<proteinExistence type="predicted"/>
<comment type="caution">
    <text evidence="3">The sequence shown here is derived from an EMBL/GenBank/DDBJ whole genome shotgun (WGS) entry which is preliminary data.</text>
</comment>
<keyword evidence="3" id="KW-0328">Glycosyltransferase</keyword>
<feature type="domain" description="Aminoacyl-transfer RNA synthetases class-II family profile" evidence="2">
    <location>
        <begin position="1"/>
        <end position="240"/>
    </location>
</feature>
<dbReference type="PANTHER" id="PTHR43707">
    <property type="entry name" value="HISTIDYL-TRNA SYNTHETASE"/>
    <property type="match status" value="1"/>
</dbReference>
<name>A0A497ETE8_9CREN</name>
<gene>
    <name evidence="3" type="ORF">DRJ21_01860</name>
</gene>
<reference evidence="3 4" key="1">
    <citation type="submission" date="2018-06" db="EMBL/GenBank/DDBJ databases">
        <title>Extensive metabolic versatility and redundancy in microbially diverse, dynamic hydrothermal sediments.</title>
        <authorList>
            <person name="Dombrowski N."/>
            <person name="Teske A."/>
            <person name="Baker B.J."/>
        </authorList>
    </citation>
    <scope>NUCLEOTIDE SEQUENCE [LARGE SCALE GENOMIC DNA]</scope>
    <source>
        <strain evidence="3">B30_G17</strain>
    </source>
</reference>
<dbReference type="EMBL" id="QMQY01000069">
    <property type="protein sequence ID" value="RLE50201.1"/>
    <property type="molecule type" value="Genomic_DNA"/>
</dbReference>
<keyword evidence="3" id="KW-0808">Transferase</keyword>
<dbReference type="PANTHER" id="PTHR43707:SF1">
    <property type="entry name" value="HISTIDINE--TRNA LIGASE, MITOCHONDRIAL-RELATED"/>
    <property type="match status" value="1"/>
</dbReference>
<dbReference type="Gene3D" id="3.30.930.10">
    <property type="entry name" value="Bira Bifunctional Protein, Domain 2"/>
    <property type="match status" value="1"/>
</dbReference>
<dbReference type="SUPFAM" id="SSF55681">
    <property type="entry name" value="Class II aaRS and biotin synthetases"/>
    <property type="match status" value="1"/>
</dbReference>
<protein>
    <recommendedName>
        <fullName evidence="1">Histidine--tRNA ligase</fullName>
    </recommendedName>
</protein>
<dbReference type="GO" id="GO:0005737">
    <property type="term" value="C:cytoplasm"/>
    <property type="evidence" value="ECO:0007669"/>
    <property type="project" value="InterPro"/>
</dbReference>
<dbReference type="Proteomes" id="UP000281962">
    <property type="component" value="Unassembled WGS sequence"/>
</dbReference>
<dbReference type="GO" id="GO:0016757">
    <property type="term" value="F:glycosyltransferase activity"/>
    <property type="evidence" value="ECO:0007669"/>
    <property type="project" value="UniProtKB-KW"/>
</dbReference>
<dbReference type="CDD" id="cd00773">
    <property type="entry name" value="HisRS-like_core"/>
    <property type="match status" value="1"/>
</dbReference>
<dbReference type="InterPro" id="IPR041715">
    <property type="entry name" value="HisRS-like_core"/>
</dbReference>
<dbReference type="InterPro" id="IPR004516">
    <property type="entry name" value="HisRS/HisZ"/>
</dbReference>
<dbReference type="GO" id="GO:0006427">
    <property type="term" value="P:histidyl-tRNA aminoacylation"/>
    <property type="evidence" value="ECO:0007669"/>
    <property type="project" value="TreeGrafter"/>
</dbReference>
<dbReference type="Pfam" id="PF13393">
    <property type="entry name" value="tRNA-synt_His"/>
    <property type="match status" value="1"/>
</dbReference>
<organism evidence="3 4">
    <name type="scientific">Thermoproteota archaeon</name>
    <dbReference type="NCBI Taxonomy" id="2056631"/>
    <lineage>
        <taxon>Archaea</taxon>
        <taxon>Thermoproteota</taxon>
    </lineage>
</organism>
<evidence type="ECO:0000313" key="3">
    <source>
        <dbReference type="EMBL" id="RLE50201.1"/>
    </source>
</evidence>
<accession>A0A497ETE8</accession>
<dbReference type="GO" id="GO:0004821">
    <property type="term" value="F:histidine-tRNA ligase activity"/>
    <property type="evidence" value="ECO:0007669"/>
    <property type="project" value="TreeGrafter"/>
</dbReference>
<dbReference type="InterPro" id="IPR006195">
    <property type="entry name" value="aa-tRNA-synth_II"/>
</dbReference>
<dbReference type="PROSITE" id="PS50862">
    <property type="entry name" value="AA_TRNA_LIGASE_II"/>
    <property type="match status" value="1"/>
</dbReference>
<dbReference type="AlphaFoldDB" id="A0A497ETE8"/>
<evidence type="ECO:0000259" key="2">
    <source>
        <dbReference type="PROSITE" id="PS50862"/>
    </source>
</evidence>
<evidence type="ECO:0000256" key="1">
    <source>
        <dbReference type="ARBA" id="ARBA00017399"/>
    </source>
</evidence>
<feature type="non-terminal residue" evidence="3">
    <location>
        <position position="240"/>
    </location>
</feature>
<dbReference type="InterPro" id="IPR045864">
    <property type="entry name" value="aa-tRNA-synth_II/BPL/LPL"/>
</dbReference>
<evidence type="ECO:0000313" key="4">
    <source>
        <dbReference type="Proteomes" id="UP000281962"/>
    </source>
</evidence>
<sequence length="240" mass="27673">MTKFRRLRGMRDYLPKDMAKLNYVKNVIRELFKLFGYKEVMTPTLESFDLLAAKSGEEIRQRMYVFKDLAGRKVALRPEMTAPIARFYINNLRGYAKPIRLGYIANCFRYDEPQYARYREFWQGGFELIGSKAPEADAEILEIADFLMKKLGFKDYYLKIGHVGVMRAFLQAEGINENEQNIAFGLMDKGKLQDALEFLSKLGVSGKCINIITELFKLKGKNIDGLLVNAKSLLKDYNEA</sequence>